<dbReference type="InterPro" id="IPR047664">
    <property type="entry name" value="SWEET"/>
</dbReference>
<dbReference type="InterPro" id="IPR004316">
    <property type="entry name" value="SWEET_rpt"/>
</dbReference>
<evidence type="ECO:0000256" key="5">
    <source>
        <dbReference type="ARBA" id="ARBA00022597"/>
    </source>
</evidence>
<feature type="transmembrane region" description="Helical" evidence="10">
    <location>
        <begin position="333"/>
        <end position="351"/>
    </location>
</feature>
<dbReference type="Proteomes" id="UP000501690">
    <property type="component" value="Linkage Group LG1"/>
</dbReference>
<feature type="transmembrane region" description="Helical" evidence="10">
    <location>
        <begin position="12"/>
        <end position="31"/>
    </location>
</feature>
<evidence type="ECO:0000256" key="4">
    <source>
        <dbReference type="ARBA" id="ARBA00022475"/>
    </source>
</evidence>
<keyword evidence="8 10" id="KW-1133">Transmembrane helix</keyword>
<evidence type="ECO:0000256" key="1">
    <source>
        <dbReference type="ARBA" id="ARBA00004651"/>
    </source>
</evidence>
<feature type="transmembrane region" description="Helical" evidence="10">
    <location>
        <begin position="102"/>
        <end position="122"/>
    </location>
</feature>
<feature type="transmembrane region" description="Helical" evidence="10">
    <location>
        <begin position="479"/>
        <end position="500"/>
    </location>
</feature>
<dbReference type="GO" id="GO:0005886">
    <property type="term" value="C:plasma membrane"/>
    <property type="evidence" value="ECO:0007669"/>
    <property type="project" value="UniProtKB-SubCell"/>
</dbReference>
<sequence>MISELYAERTLHGNIISFMVFLAPLPTFYQIYKKKSAEGFQSLPYIVALFSSMLWIYYALVKREGTLLLITINSFGCVIETFYLVVFLVYAPSKTRLSTIMIILLLDVFGFGAMLLLTLFLTKGSKRLSVIGWISLVFNISVFAAPLGIMKRVIKTKSVEFMPLSLSFFLTLNAIMWFFYGLLLNDYYIALPNTLGFLFGIIQMVLYLIYRNAKRNKLMKLQEPNSHEIIEIGEISRMEPSELNHISSEKEITSTEASHFHTILSTPFRHHSVSDREEILDSTHHTKMAIHHETWAFVFGLLGNVISFMVFLAPLPTFYQIYKKKTAEGFQSLPYVVALFSSMLWIYYAMVKKDASLLLITINSFGCVIESIYLLIFLIYAPSKTRLSTIKLLLLLNVFGFGAMLLSTLYFTTGTKRLSVIGWICLVFNISVFAAPLCIMKRVIKTKSVEFMPFSLSFFLTVNAVMWFFYGLLLKDYYIALPNTLGFVFGIIQMVLYLVYRNAKPKTLEEPTKLQELNGHIVDVVKLGTVTPSEPNHVTKSGAVTETASNV</sequence>
<gene>
    <name evidence="11" type="ORF">DEO72_LG1g2389</name>
</gene>
<feature type="transmembrane region" description="Helical" evidence="10">
    <location>
        <begin position="189"/>
        <end position="210"/>
    </location>
</feature>
<evidence type="ECO:0000256" key="9">
    <source>
        <dbReference type="ARBA" id="ARBA00023136"/>
    </source>
</evidence>
<feature type="transmembrane region" description="Helical" evidence="10">
    <location>
        <begin position="161"/>
        <end position="183"/>
    </location>
</feature>
<dbReference type="PANTHER" id="PTHR10791">
    <property type="entry name" value="RAG1-ACTIVATING PROTEIN 1"/>
    <property type="match status" value="1"/>
</dbReference>
<dbReference type="FunFam" id="1.20.1280.290:FF:000003">
    <property type="entry name" value="Bidirectional sugar transporter SWEET"/>
    <property type="match status" value="2"/>
</dbReference>
<keyword evidence="12" id="KW-1185">Reference proteome</keyword>
<dbReference type="GO" id="GO:0008515">
    <property type="term" value="F:sucrose transmembrane transporter activity"/>
    <property type="evidence" value="ECO:0007669"/>
    <property type="project" value="UniProtKB-ARBA"/>
</dbReference>
<comment type="subcellular location">
    <subcellularLocation>
        <location evidence="1">Cell membrane</location>
        <topology evidence="1">Multi-pass membrane protein</topology>
    </subcellularLocation>
</comment>
<proteinExistence type="inferred from homology"/>
<evidence type="ECO:0000256" key="3">
    <source>
        <dbReference type="ARBA" id="ARBA00022448"/>
    </source>
</evidence>
<organism evidence="11 12">
    <name type="scientific">Vigna unguiculata</name>
    <name type="common">Cowpea</name>
    <dbReference type="NCBI Taxonomy" id="3917"/>
    <lineage>
        <taxon>Eukaryota</taxon>
        <taxon>Viridiplantae</taxon>
        <taxon>Streptophyta</taxon>
        <taxon>Embryophyta</taxon>
        <taxon>Tracheophyta</taxon>
        <taxon>Spermatophyta</taxon>
        <taxon>Magnoliopsida</taxon>
        <taxon>eudicotyledons</taxon>
        <taxon>Gunneridae</taxon>
        <taxon>Pentapetalae</taxon>
        <taxon>rosids</taxon>
        <taxon>fabids</taxon>
        <taxon>Fabales</taxon>
        <taxon>Fabaceae</taxon>
        <taxon>Papilionoideae</taxon>
        <taxon>50 kb inversion clade</taxon>
        <taxon>NPAAA clade</taxon>
        <taxon>indigoferoid/millettioid clade</taxon>
        <taxon>Phaseoleae</taxon>
        <taxon>Vigna</taxon>
    </lineage>
</organism>
<name>A0A4D6KQG1_VIGUN</name>
<evidence type="ECO:0000313" key="11">
    <source>
        <dbReference type="EMBL" id="QCD78753.1"/>
    </source>
</evidence>
<accession>A0A4D6KQG1</accession>
<evidence type="ECO:0000313" key="12">
    <source>
        <dbReference type="Proteomes" id="UP000501690"/>
    </source>
</evidence>
<dbReference type="PANTHER" id="PTHR10791:SF163">
    <property type="entry name" value="BIDIRECTIONAL SUGAR TRANSPORTER SWEET"/>
    <property type="match status" value="1"/>
</dbReference>
<feature type="transmembrane region" description="Helical" evidence="10">
    <location>
        <begin position="128"/>
        <end position="149"/>
    </location>
</feature>
<feature type="transmembrane region" description="Helical" evidence="10">
    <location>
        <begin position="451"/>
        <end position="473"/>
    </location>
</feature>
<keyword evidence="5 11" id="KW-0762">Sugar transport</keyword>
<feature type="transmembrane region" description="Helical" evidence="10">
    <location>
        <begin position="357"/>
        <end position="380"/>
    </location>
</feature>
<keyword evidence="3" id="KW-0813">Transport</keyword>
<keyword evidence="6 10" id="KW-0812">Transmembrane</keyword>
<reference evidence="11 12" key="1">
    <citation type="submission" date="2019-04" db="EMBL/GenBank/DDBJ databases">
        <title>An improved genome assembly and genetic linkage map for asparagus bean, Vigna unguiculata ssp. sesquipedialis.</title>
        <authorList>
            <person name="Xia Q."/>
            <person name="Zhang R."/>
            <person name="Dong Y."/>
        </authorList>
    </citation>
    <scope>NUCLEOTIDE SEQUENCE [LARGE SCALE GENOMIC DNA]</scope>
    <source>
        <tissue evidence="11">Leaf</tissue>
    </source>
</reference>
<comment type="similarity">
    <text evidence="2">Belongs to the SWEET sugar transporter family.</text>
</comment>
<keyword evidence="7" id="KW-0677">Repeat</keyword>
<evidence type="ECO:0000256" key="7">
    <source>
        <dbReference type="ARBA" id="ARBA00022737"/>
    </source>
</evidence>
<dbReference type="EMBL" id="CP039345">
    <property type="protein sequence ID" value="QCD78753.1"/>
    <property type="molecule type" value="Genomic_DNA"/>
</dbReference>
<evidence type="ECO:0000256" key="10">
    <source>
        <dbReference type="SAM" id="Phobius"/>
    </source>
</evidence>
<dbReference type="GO" id="GO:0051119">
    <property type="term" value="F:sugar transmembrane transporter activity"/>
    <property type="evidence" value="ECO:0007669"/>
    <property type="project" value="InterPro"/>
</dbReference>
<dbReference type="Pfam" id="PF03083">
    <property type="entry name" value="MtN3_slv"/>
    <property type="match status" value="4"/>
</dbReference>
<evidence type="ECO:0000256" key="2">
    <source>
        <dbReference type="ARBA" id="ARBA00007809"/>
    </source>
</evidence>
<keyword evidence="9 10" id="KW-0472">Membrane</keyword>
<evidence type="ECO:0000256" key="8">
    <source>
        <dbReference type="ARBA" id="ARBA00022989"/>
    </source>
</evidence>
<dbReference type="AlphaFoldDB" id="A0A4D6KQG1"/>
<keyword evidence="4" id="KW-1003">Cell membrane</keyword>
<evidence type="ECO:0000256" key="6">
    <source>
        <dbReference type="ARBA" id="ARBA00022692"/>
    </source>
</evidence>
<feature type="transmembrane region" description="Helical" evidence="10">
    <location>
        <begin position="392"/>
        <end position="412"/>
    </location>
</feature>
<feature type="transmembrane region" description="Helical" evidence="10">
    <location>
        <begin position="67"/>
        <end position="90"/>
    </location>
</feature>
<feature type="transmembrane region" description="Helical" evidence="10">
    <location>
        <begin position="418"/>
        <end position="439"/>
    </location>
</feature>
<feature type="transmembrane region" description="Helical" evidence="10">
    <location>
        <begin position="43"/>
        <end position="61"/>
    </location>
</feature>
<dbReference type="Gene3D" id="1.20.1280.290">
    <property type="match status" value="4"/>
</dbReference>
<dbReference type="FunFam" id="1.20.1280.290:FF:000001">
    <property type="entry name" value="Bidirectional sugar transporter SWEET"/>
    <property type="match status" value="2"/>
</dbReference>
<protein>
    <submittedName>
        <fullName evidence="11">Bidirectional sugar transporter SWEET10-like</fullName>
    </submittedName>
</protein>